<reference evidence="5 6" key="1">
    <citation type="submission" date="2016-10" db="EMBL/GenBank/DDBJ databases">
        <authorList>
            <person name="de Groot N.N."/>
        </authorList>
    </citation>
    <scope>NUCLEOTIDE SEQUENCE [LARGE SCALE GENOMIC DNA]</scope>
    <source>
        <strain evidence="5 6">JCM 18415</strain>
    </source>
</reference>
<organism evidence="5 6">
    <name type="scientific">Halopseudomonas formosensis</name>
    <dbReference type="NCBI Taxonomy" id="1002526"/>
    <lineage>
        <taxon>Bacteria</taxon>
        <taxon>Pseudomonadati</taxon>
        <taxon>Pseudomonadota</taxon>
        <taxon>Gammaproteobacteria</taxon>
        <taxon>Pseudomonadales</taxon>
        <taxon>Pseudomonadaceae</taxon>
        <taxon>Halopseudomonas</taxon>
    </lineage>
</organism>
<dbReference type="PRINTS" id="PR00598">
    <property type="entry name" value="HTHMARR"/>
</dbReference>
<dbReference type="PROSITE" id="PS01117">
    <property type="entry name" value="HTH_MARR_1"/>
    <property type="match status" value="1"/>
</dbReference>
<keyword evidence="3" id="KW-0804">Transcription</keyword>
<dbReference type="InterPro" id="IPR000835">
    <property type="entry name" value="HTH_MarR-typ"/>
</dbReference>
<proteinExistence type="predicted"/>
<evidence type="ECO:0000313" key="5">
    <source>
        <dbReference type="EMBL" id="SFQ81453.1"/>
    </source>
</evidence>
<dbReference type="AlphaFoldDB" id="A0A1I6BKK0"/>
<feature type="domain" description="HTH marR-type" evidence="4">
    <location>
        <begin position="7"/>
        <end position="140"/>
    </location>
</feature>
<dbReference type="SMART" id="SM00347">
    <property type="entry name" value="HTH_MARR"/>
    <property type="match status" value="1"/>
</dbReference>
<evidence type="ECO:0000313" key="6">
    <source>
        <dbReference type="Proteomes" id="UP000242815"/>
    </source>
</evidence>
<evidence type="ECO:0000256" key="3">
    <source>
        <dbReference type="ARBA" id="ARBA00023163"/>
    </source>
</evidence>
<dbReference type="PANTHER" id="PTHR42756">
    <property type="entry name" value="TRANSCRIPTIONAL REGULATOR, MARR"/>
    <property type="match status" value="1"/>
</dbReference>
<dbReference type="Gene3D" id="1.10.10.10">
    <property type="entry name" value="Winged helix-like DNA-binding domain superfamily/Winged helix DNA-binding domain"/>
    <property type="match status" value="1"/>
</dbReference>
<dbReference type="SUPFAM" id="SSF46785">
    <property type="entry name" value="Winged helix' DNA-binding domain"/>
    <property type="match status" value="1"/>
</dbReference>
<dbReference type="EMBL" id="FOYD01000004">
    <property type="protein sequence ID" value="SFQ81453.1"/>
    <property type="molecule type" value="Genomic_DNA"/>
</dbReference>
<dbReference type="InterPro" id="IPR036390">
    <property type="entry name" value="WH_DNA-bd_sf"/>
</dbReference>
<name>A0A1I6BKK0_9GAMM</name>
<dbReference type="GO" id="GO:0003700">
    <property type="term" value="F:DNA-binding transcription factor activity"/>
    <property type="evidence" value="ECO:0007669"/>
    <property type="project" value="InterPro"/>
</dbReference>
<dbReference type="InterPro" id="IPR023187">
    <property type="entry name" value="Tscrpt_reg_MarR-type_CS"/>
</dbReference>
<sequence length="152" mass="16937">MPSSSPRDRFGIRFSMLSRLWRRTIDQQMAAVGLSDISWAPLIHLAESGDGVSQKELASLVGIDGSSLVRLLDTLESRGHIQRLTAPEDRRVKLVMLTEAGKVAVSQIREQLRHIEQQMLADLTDPQLEAMLDALELIHRRIGLLNSGSTDE</sequence>
<dbReference type="InterPro" id="IPR036388">
    <property type="entry name" value="WH-like_DNA-bd_sf"/>
</dbReference>
<dbReference type="OrthoDB" id="5296557at2"/>
<accession>A0A1I6BKK0</accession>
<dbReference type="GO" id="GO:0003677">
    <property type="term" value="F:DNA binding"/>
    <property type="evidence" value="ECO:0007669"/>
    <property type="project" value="UniProtKB-KW"/>
</dbReference>
<dbReference type="STRING" id="1002526.SAMN05216578_104232"/>
<keyword evidence="1" id="KW-0805">Transcription regulation</keyword>
<gene>
    <name evidence="5" type="ORF">SAMN05216578_104232</name>
</gene>
<keyword evidence="2" id="KW-0238">DNA-binding</keyword>
<dbReference type="Proteomes" id="UP000242815">
    <property type="component" value="Unassembled WGS sequence"/>
</dbReference>
<dbReference type="Pfam" id="PF12802">
    <property type="entry name" value="MarR_2"/>
    <property type="match status" value="1"/>
</dbReference>
<dbReference type="PANTHER" id="PTHR42756:SF1">
    <property type="entry name" value="TRANSCRIPTIONAL REPRESSOR OF EMRAB OPERON"/>
    <property type="match status" value="1"/>
</dbReference>
<protein>
    <submittedName>
        <fullName evidence="5">MarR family transcriptional regulator, transcriptional regulator for hemolysin</fullName>
    </submittedName>
</protein>
<evidence type="ECO:0000256" key="2">
    <source>
        <dbReference type="ARBA" id="ARBA00023125"/>
    </source>
</evidence>
<dbReference type="PROSITE" id="PS50995">
    <property type="entry name" value="HTH_MARR_2"/>
    <property type="match status" value="1"/>
</dbReference>
<evidence type="ECO:0000259" key="4">
    <source>
        <dbReference type="PROSITE" id="PS50995"/>
    </source>
</evidence>
<evidence type="ECO:0000256" key="1">
    <source>
        <dbReference type="ARBA" id="ARBA00023015"/>
    </source>
</evidence>